<dbReference type="PANTHER" id="PTHR28243:SF1">
    <property type="entry name" value="PYRIDOXAMINE 5'-PHOSPHATE OXIDASE ALR4036 FAMILY FMN-BINDING DOMAIN-CONTAINING PROTEIN"/>
    <property type="match status" value="1"/>
</dbReference>
<gene>
    <name evidence="2" type="ORF">RED65_14857</name>
</gene>
<protein>
    <recommendedName>
        <fullName evidence="1">Pyridoxamine 5'-phosphate oxidase Alr4036 family FMN-binding domain-containing protein</fullName>
    </recommendedName>
</protein>
<dbReference type="SUPFAM" id="SSF50475">
    <property type="entry name" value="FMN-binding split barrel"/>
    <property type="match status" value="1"/>
</dbReference>
<dbReference type="STRING" id="207949.RED65_14857"/>
<keyword evidence="3" id="KW-1185">Reference proteome</keyword>
<feature type="domain" description="Pyridoxamine 5'-phosphate oxidase Alr4036 family FMN-binding" evidence="1">
    <location>
        <begin position="2"/>
        <end position="90"/>
    </location>
</feature>
<name>Q1N479_9GAMM</name>
<dbReference type="EMBL" id="AAQH01000003">
    <property type="protein sequence ID" value="EAT12986.1"/>
    <property type="molecule type" value="Genomic_DNA"/>
</dbReference>
<dbReference type="AlphaFoldDB" id="Q1N479"/>
<dbReference type="Pfam" id="PF12766">
    <property type="entry name" value="Pyridox_oxase_2"/>
    <property type="match status" value="1"/>
</dbReference>
<organism evidence="2 3">
    <name type="scientific">Bermanella marisrubri</name>
    <dbReference type="NCBI Taxonomy" id="207949"/>
    <lineage>
        <taxon>Bacteria</taxon>
        <taxon>Pseudomonadati</taxon>
        <taxon>Pseudomonadota</taxon>
        <taxon>Gammaproteobacteria</taxon>
        <taxon>Oceanospirillales</taxon>
        <taxon>Oceanospirillaceae</taxon>
        <taxon>Bermanella</taxon>
    </lineage>
</organism>
<dbReference type="OrthoDB" id="5736591at2"/>
<evidence type="ECO:0000313" key="2">
    <source>
        <dbReference type="EMBL" id="EAT12986.1"/>
    </source>
</evidence>
<dbReference type="Proteomes" id="UP000004263">
    <property type="component" value="Unassembled WGS sequence"/>
</dbReference>
<evidence type="ECO:0000313" key="3">
    <source>
        <dbReference type="Proteomes" id="UP000004263"/>
    </source>
</evidence>
<dbReference type="InterPro" id="IPR024624">
    <property type="entry name" value="Pyridox_Oxase_Alr4036_FMN-bd"/>
</dbReference>
<accession>Q1N479</accession>
<dbReference type="RefSeq" id="WP_007018057.1">
    <property type="nucleotide sequence ID" value="NZ_CH724115.1"/>
</dbReference>
<sequence>MHWWTLVDECIENNAFPNHFLQLATIKDDNSPAVRTLVYRGRNEEQHILMISDTRSEKYAQLMSNPKAEISWYFYDTREQFRISGETLCVTPKDQDFDVSRLWQDLSPAAKQQYFWPKPGVPITDKTSTYITGKNDTRGKQEKLHQDELDLTDPPSHFCVIKLIPVKVDYLQLSQPKHERQIFEYDIVSSQWHSIALTP</sequence>
<dbReference type="InterPro" id="IPR012349">
    <property type="entry name" value="Split_barrel_FMN-bd"/>
</dbReference>
<evidence type="ECO:0000259" key="1">
    <source>
        <dbReference type="Pfam" id="PF12766"/>
    </source>
</evidence>
<comment type="caution">
    <text evidence="2">The sequence shown here is derived from an EMBL/GenBank/DDBJ whole genome shotgun (WGS) entry which is preliminary data.</text>
</comment>
<proteinExistence type="predicted"/>
<reference evidence="2 3" key="1">
    <citation type="submission" date="2006-03" db="EMBL/GenBank/DDBJ databases">
        <authorList>
            <person name="Pinhassi J."/>
            <person name="Pedros-Alio C."/>
            <person name="Ferriera S."/>
            <person name="Johnson J."/>
            <person name="Kravitz S."/>
            <person name="Halpern A."/>
            <person name="Remington K."/>
            <person name="Beeson K."/>
            <person name="Tran B."/>
            <person name="Rogers Y.-H."/>
            <person name="Friedman R."/>
            <person name="Venter J.C."/>
        </authorList>
    </citation>
    <scope>NUCLEOTIDE SEQUENCE [LARGE SCALE GENOMIC DNA]</scope>
    <source>
        <strain evidence="2 3">RED65</strain>
    </source>
</reference>
<dbReference type="PANTHER" id="PTHR28243">
    <property type="entry name" value="AGL049CP"/>
    <property type="match status" value="1"/>
</dbReference>
<dbReference type="Gene3D" id="2.30.110.10">
    <property type="entry name" value="Electron Transport, Fmn-binding Protein, Chain A"/>
    <property type="match status" value="1"/>
</dbReference>
<dbReference type="HOGENOM" id="CLU_058669_1_2_6"/>
<dbReference type="GO" id="GO:0010181">
    <property type="term" value="F:FMN binding"/>
    <property type="evidence" value="ECO:0007669"/>
    <property type="project" value="InterPro"/>
</dbReference>